<dbReference type="RefSeq" id="WP_024495173.1">
    <property type="nucleotide sequence ID" value="NZ_AWGA01000006.1"/>
</dbReference>
<dbReference type="EMBL" id="AWGA01000006">
    <property type="protein sequence ID" value="TEA28154.1"/>
    <property type="molecule type" value="Genomic_DNA"/>
</dbReference>
<dbReference type="PANTHER" id="PTHR30404">
    <property type="entry name" value="N-ACETYLMURAMOYL-L-ALANINE AMIDASE"/>
    <property type="match status" value="1"/>
</dbReference>
<dbReference type="InterPro" id="IPR050695">
    <property type="entry name" value="N-acetylmuramoyl_amidase_3"/>
</dbReference>
<evidence type="ECO:0000256" key="2">
    <source>
        <dbReference type="ARBA" id="ARBA00011901"/>
    </source>
</evidence>
<evidence type="ECO:0000256" key="1">
    <source>
        <dbReference type="ARBA" id="ARBA00001561"/>
    </source>
</evidence>
<dbReference type="SMART" id="SM00646">
    <property type="entry name" value="Ami_3"/>
    <property type="match status" value="1"/>
</dbReference>
<comment type="caution">
    <text evidence="5">The sequence shown here is derived from an EMBL/GenBank/DDBJ whole genome shotgun (WGS) entry which is preliminary data.</text>
</comment>
<feature type="domain" description="MurNAc-LAA" evidence="4">
    <location>
        <begin position="971"/>
        <end position="1088"/>
    </location>
</feature>
<dbReference type="GO" id="GO:0009253">
    <property type="term" value="P:peptidoglycan catabolic process"/>
    <property type="evidence" value="ECO:0007669"/>
    <property type="project" value="InterPro"/>
</dbReference>
<dbReference type="CDD" id="cd02696">
    <property type="entry name" value="MurNAc-LAA"/>
    <property type="match status" value="1"/>
</dbReference>
<proteinExistence type="predicted"/>
<evidence type="ECO:0000259" key="4">
    <source>
        <dbReference type="SMART" id="SM00646"/>
    </source>
</evidence>
<evidence type="ECO:0000313" key="5">
    <source>
        <dbReference type="EMBL" id="TEA28154.1"/>
    </source>
</evidence>
<name>A0AB94IF66_9GAMM</name>
<protein>
    <recommendedName>
        <fullName evidence="2">N-acetylmuramoyl-L-alanine amidase</fullName>
        <ecNumber evidence="2">3.5.1.28</ecNumber>
    </recommendedName>
</protein>
<dbReference type="EC" id="3.5.1.28" evidence="2"/>
<evidence type="ECO:0000313" key="6">
    <source>
        <dbReference type="Proteomes" id="UP000506160"/>
    </source>
</evidence>
<reference evidence="5 6" key="1">
    <citation type="journal article" date="2014" name="Appl. Environ. Microbiol.">
        <title>Genomic features of a bumble bee symbiont reflect its host environment.</title>
        <authorList>
            <person name="Martinson V.G."/>
            <person name="Magoc T."/>
            <person name="Koch H."/>
            <person name="Salzberg S.L."/>
            <person name="Moran N.A."/>
        </authorList>
    </citation>
    <scope>NUCLEOTIDE SEQUENCE [LARGE SCALE GENOMIC DNA]</scope>
    <source>
        <strain evidence="5 6">Bimp</strain>
    </source>
</reference>
<evidence type="ECO:0000256" key="3">
    <source>
        <dbReference type="ARBA" id="ARBA00022801"/>
    </source>
</evidence>
<dbReference type="AlphaFoldDB" id="A0AB94IF66"/>
<organism evidence="5 6">
    <name type="scientific">Candidatus Schmidhempelia bombi str. Bimp</name>
    <dbReference type="NCBI Taxonomy" id="1387197"/>
    <lineage>
        <taxon>Bacteria</taxon>
        <taxon>Pseudomonadati</taxon>
        <taxon>Pseudomonadota</taxon>
        <taxon>Gammaproteobacteria</taxon>
        <taxon>Orbales</taxon>
        <taxon>Orbaceae</taxon>
        <taxon>Candidatus Schmidhempelia</taxon>
    </lineage>
</organism>
<dbReference type="PANTHER" id="PTHR30404:SF0">
    <property type="entry name" value="N-ACETYLMURAMOYL-L-ALANINE AMIDASE AMIC"/>
    <property type="match status" value="1"/>
</dbReference>
<dbReference type="SUPFAM" id="SSF53187">
    <property type="entry name" value="Zn-dependent exopeptidases"/>
    <property type="match status" value="1"/>
</dbReference>
<dbReference type="Gene3D" id="3.40.630.40">
    <property type="entry name" value="Zn-dependent exopeptidases"/>
    <property type="match status" value="1"/>
</dbReference>
<comment type="catalytic activity">
    <reaction evidence="1">
        <text>Hydrolyzes the link between N-acetylmuramoyl residues and L-amino acid residues in certain cell-wall glycopeptides.</text>
        <dbReference type="EC" id="3.5.1.28"/>
    </reaction>
</comment>
<gene>
    <name evidence="5" type="ORF">O970_00160</name>
</gene>
<dbReference type="Proteomes" id="UP000506160">
    <property type="component" value="Unassembled WGS sequence"/>
</dbReference>
<sequence length="1095" mass="124835">MTIKKITDFNFPVGKTQLSQDAYYRALSAVDSGFYPFSENGLWHGGIHINGAVLKKINGDDKLRCMANGEVIAYRVNDVYPKIVYDDIKPTILSDILQEVVYFSSGFTLVRHYLSMPEIEDSTEVPPSITLYSLYMHQLDWYGYQQRKQNNNVNVEHPAYWQIDKGEVNTETSETIKGTAIRENGSNTTVIGLLLKGSKVRLGEQHKKMLGWYKIVSITEGTLVTLNEFKTQLGNITGYVWRGDIGNKPTGKNAEVDKDYEICKEDNEKIGEQEVEVKGIAVYSTASETTKLTYLPQSATFEFDGQENGYAKIRKISNCEVPATLVMENGSDNAPHKGYIKLTALNLTEFKPEKLDKIVVLKKPFPINVGDFIGYIGHNVSQSKCIDDQKEFPLSNMKRKLDSQLPQLAHIELFTCDDLPVFINKTRALADKLPKTKKTILLVEKGARLIQSPKPTGFLPVRVGIKFISDKSHYYVKVKLEYTLLLLSSTSPSISFDTTKITINGINDNTQNKSDEMSKHRLIFDDKNYLVNQYKKDFPELTITDIPDEVELVNNNNTLLSNTTLTIRFVVENKHYWIASKDVLHLNEQDGLLTSQIQYWNKFPLALDNLPVATEYNIVDYPRTVLLNSESFTAVDDNVPDSIWRYVETVNKKNQPIQGWVNTKTGVQEHIKLVTPWHWPIFKTVEETATLSELSNKIDENKIGQLALAGYTPVMKELHDIIKNSFLYLGNSNKSPLPPFTNAYLKSVLNTSWTAELLGHLLIKYESEWYADESLSKWDEMNGRFDDEKQQKKDKIEKELIKKNLTQPYQRDFAMQKVDEAHEYIKTNCQLEKEQRIKPSLWWKKVAEAQSANTNQTDANTNTPKLSNLSTDGKAWFIHPVAMQMFKSTNELLTIVIDPGHGYLHGDTGSAARRYSYKIKNKEFHSVNIEELPQLVIDNTKLITKSEEDRDRNEREIEGGIDGVETRQARVELANKCNADYFISIHADGTVGYTASGAHVIYPKTQNQEVTTLSKELAKDILNYYKVVPVQLDSPKEDIRNLRVIRDDLNQTKRKILVELGFISSPKDAKALFSNIDLIAQQLYKGLMKNIQKYY</sequence>
<keyword evidence="3" id="KW-0378">Hydrolase</keyword>
<dbReference type="GO" id="GO:0008745">
    <property type="term" value="F:N-acetylmuramoyl-L-alanine amidase activity"/>
    <property type="evidence" value="ECO:0007669"/>
    <property type="project" value="UniProtKB-EC"/>
</dbReference>
<dbReference type="InterPro" id="IPR002508">
    <property type="entry name" value="MurNAc-LAA_cat"/>
</dbReference>
<keyword evidence="6" id="KW-1185">Reference proteome</keyword>
<dbReference type="GO" id="GO:0030288">
    <property type="term" value="C:outer membrane-bounded periplasmic space"/>
    <property type="evidence" value="ECO:0007669"/>
    <property type="project" value="TreeGrafter"/>
</dbReference>
<accession>A0AB94IF66</accession>
<dbReference type="Pfam" id="PF01520">
    <property type="entry name" value="Amidase_3"/>
    <property type="match status" value="1"/>
</dbReference>